<evidence type="ECO:0000313" key="1">
    <source>
        <dbReference type="EMBL" id="CEK48286.1"/>
    </source>
</evidence>
<feature type="non-terminal residue" evidence="1">
    <location>
        <position position="1"/>
    </location>
</feature>
<protein>
    <submittedName>
        <fullName evidence="1">Uncharacterized protein</fullName>
    </submittedName>
</protein>
<name>A0A0B6XXL6_9EUPU</name>
<reference evidence="1" key="1">
    <citation type="submission" date="2014-12" db="EMBL/GenBank/DDBJ databases">
        <title>Insight into the proteome of Arion vulgaris.</title>
        <authorList>
            <person name="Aradska J."/>
            <person name="Bulat T."/>
            <person name="Smidak R."/>
            <person name="Sarate P."/>
            <person name="Gangsoo J."/>
            <person name="Sialana F."/>
            <person name="Bilban M."/>
            <person name="Lubec G."/>
        </authorList>
    </citation>
    <scope>NUCLEOTIDE SEQUENCE</scope>
    <source>
        <tissue evidence="1">Skin</tissue>
    </source>
</reference>
<dbReference type="AlphaFoldDB" id="A0A0B6XXL6"/>
<dbReference type="EMBL" id="HACG01001421">
    <property type="protein sequence ID" value="CEK48286.1"/>
    <property type="molecule type" value="Transcribed_RNA"/>
</dbReference>
<proteinExistence type="predicted"/>
<sequence length="71" mass="8559">ATYGYETWTFNKVVRKHIYMLLNVIVTEESSVYNGQRKEQIAMQEELKILKNAAKRNEKIEVFLIFQRRHL</sequence>
<gene>
    <name evidence="1" type="primary">ORF3547</name>
</gene>
<organism evidence="1">
    <name type="scientific">Arion vulgaris</name>
    <dbReference type="NCBI Taxonomy" id="1028688"/>
    <lineage>
        <taxon>Eukaryota</taxon>
        <taxon>Metazoa</taxon>
        <taxon>Spiralia</taxon>
        <taxon>Lophotrochozoa</taxon>
        <taxon>Mollusca</taxon>
        <taxon>Gastropoda</taxon>
        <taxon>Heterobranchia</taxon>
        <taxon>Euthyneura</taxon>
        <taxon>Panpulmonata</taxon>
        <taxon>Eupulmonata</taxon>
        <taxon>Stylommatophora</taxon>
        <taxon>Helicina</taxon>
        <taxon>Arionoidea</taxon>
        <taxon>Arionidae</taxon>
        <taxon>Arion</taxon>
    </lineage>
</organism>
<accession>A0A0B6XXL6</accession>